<protein>
    <submittedName>
        <fullName evidence="1">Uncharacterized protein</fullName>
    </submittedName>
</protein>
<dbReference type="Proteomes" id="UP000215086">
    <property type="component" value="Chromosome"/>
</dbReference>
<proteinExistence type="predicted"/>
<reference evidence="1 2" key="1">
    <citation type="journal article" name="Front. Microbiol.">
        <title>Sugar Metabolism of the First Thermophilic Planctomycete Thermogutta terrifontis: Comparative Genomic and Transcriptomic Approaches.</title>
        <authorList>
            <person name="Elcheninov A.G."/>
            <person name="Menzel P."/>
            <person name="Gudbergsdottir S.R."/>
            <person name="Slesarev A.I."/>
            <person name="Kadnikov V.V."/>
            <person name="Krogh A."/>
            <person name="Bonch-Osmolovskaya E.A."/>
            <person name="Peng X."/>
            <person name="Kublanov I.V."/>
        </authorList>
    </citation>
    <scope>NUCLEOTIDE SEQUENCE [LARGE SCALE GENOMIC DNA]</scope>
    <source>
        <strain evidence="1 2">R1</strain>
    </source>
</reference>
<sequence>MAVFLNPGHAKSWLPKKELGFRFGDRLAVGGTCRYNY</sequence>
<name>A0A286RFM2_9BACT</name>
<gene>
    <name evidence="1" type="ORF">THTE_2145</name>
</gene>
<dbReference type="KEGG" id="ttf:THTE_2145"/>
<dbReference type="AlphaFoldDB" id="A0A286RFM2"/>
<accession>A0A286RFM2</accession>
<organism evidence="1 2">
    <name type="scientific">Thermogutta terrifontis</name>
    <dbReference type="NCBI Taxonomy" id="1331910"/>
    <lineage>
        <taxon>Bacteria</taxon>
        <taxon>Pseudomonadati</taxon>
        <taxon>Planctomycetota</taxon>
        <taxon>Planctomycetia</taxon>
        <taxon>Pirellulales</taxon>
        <taxon>Thermoguttaceae</taxon>
        <taxon>Thermogutta</taxon>
    </lineage>
</organism>
<evidence type="ECO:0000313" key="2">
    <source>
        <dbReference type="Proteomes" id="UP000215086"/>
    </source>
</evidence>
<evidence type="ECO:0000313" key="1">
    <source>
        <dbReference type="EMBL" id="ASV74747.1"/>
    </source>
</evidence>
<keyword evidence="2" id="KW-1185">Reference proteome</keyword>
<dbReference type="EMBL" id="CP018477">
    <property type="protein sequence ID" value="ASV74747.1"/>
    <property type="molecule type" value="Genomic_DNA"/>
</dbReference>